<evidence type="ECO:0000313" key="1">
    <source>
        <dbReference type="EMBL" id="MXO46856.1"/>
    </source>
</evidence>
<comment type="caution">
    <text evidence="1">The sequence shown here is derived from an EMBL/GenBank/DDBJ whole genome shotgun (WGS) entry which is preliminary data.</text>
</comment>
<dbReference type="Proteomes" id="UP000448199">
    <property type="component" value="Unassembled WGS sequence"/>
</dbReference>
<accession>A0A844XN39</accession>
<dbReference type="RefSeq" id="WP_160726477.1">
    <property type="nucleotide sequence ID" value="NZ_WTYC01000001.1"/>
</dbReference>
<dbReference type="EMBL" id="WTYC01000001">
    <property type="protein sequence ID" value="MXO46856.1"/>
    <property type="molecule type" value="Genomic_DNA"/>
</dbReference>
<proteinExistence type="predicted"/>
<evidence type="ECO:0000313" key="2">
    <source>
        <dbReference type="Proteomes" id="UP000448199"/>
    </source>
</evidence>
<reference evidence="1 2" key="1">
    <citation type="submission" date="2019-12" db="EMBL/GenBank/DDBJ databases">
        <title>Genomic-based taxomic classification of the family Erythrobacteraceae.</title>
        <authorList>
            <person name="Xu L."/>
        </authorList>
    </citation>
    <scope>NUCLEOTIDE SEQUENCE [LARGE SCALE GENOMIC DNA]</scope>
    <source>
        <strain evidence="1 2">DSM 17792</strain>
    </source>
</reference>
<gene>
    <name evidence="1" type="ORF">GRI69_01090</name>
</gene>
<organism evidence="1 2">
    <name type="scientific">Qipengyuania vulgaris</name>
    <dbReference type="NCBI Taxonomy" id="291985"/>
    <lineage>
        <taxon>Bacteria</taxon>
        <taxon>Pseudomonadati</taxon>
        <taxon>Pseudomonadota</taxon>
        <taxon>Alphaproteobacteria</taxon>
        <taxon>Sphingomonadales</taxon>
        <taxon>Erythrobacteraceae</taxon>
        <taxon>Qipengyuania</taxon>
    </lineage>
</organism>
<sequence length="171" mass="18772">MALLAAYSFSANAAEYSRDDGVCRLTQDVGEGFAMSVSQDRAGYQNDILTVEVTQPGKTPDNLLGKDLEKTFIGERDGASATVSPKFTKNGYTFSLREADYRRIFERIPDEAGVSGRLRTALATRSSFILIKRLDGSVLIGVNFPTAGHDYTLFRDCRLYLGVRPEVLGSD</sequence>
<keyword evidence="2" id="KW-1185">Reference proteome</keyword>
<name>A0A844XN39_9SPHN</name>
<protein>
    <submittedName>
        <fullName evidence="1">Uncharacterized protein</fullName>
    </submittedName>
</protein>
<dbReference type="AlphaFoldDB" id="A0A844XN39"/>